<evidence type="ECO:0000259" key="2">
    <source>
        <dbReference type="PROSITE" id="PS51773"/>
    </source>
</evidence>
<protein>
    <submittedName>
        <fullName evidence="3">Orange carotenoid protein</fullName>
    </submittedName>
</protein>
<dbReference type="OrthoDB" id="511607at2"/>
<evidence type="ECO:0000313" key="3">
    <source>
        <dbReference type="EMBL" id="KKD38285.1"/>
    </source>
</evidence>
<comment type="similarity">
    <text evidence="1">Belongs to the orange carotenoid-binding protein family.</text>
</comment>
<keyword evidence="1" id="KW-0157">Chromophore</keyword>
<feature type="domain" description="OCP N-terminal" evidence="2">
    <location>
        <begin position="7"/>
        <end position="158"/>
    </location>
</feature>
<evidence type="ECO:0000313" key="4">
    <source>
        <dbReference type="Proteomes" id="UP000033607"/>
    </source>
</evidence>
<keyword evidence="1" id="KW-0472">Membrane</keyword>
<dbReference type="GO" id="GO:0031404">
    <property type="term" value="F:chloride ion binding"/>
    <property type="evidence" value="ECO:0007669"/>
    <property type="project" value="InterPro"/>
</dbReference>
<proteinExistence type="inferred from homology"/>
<dbReference type="SUPFAM" id="SSF81930">
    <property type="entry name" value="Orange carotenoid protein, N-terminal domain"/>
    <property type="match status" value="1"/>
</dbReference>
<dbReference type="InterPro" id="IPR015233">
    <property type="entry name" value="Orange_carotenoid-bd_N"/>
</dbReference>
<dbReference type="PROSITE" id="PS51773">
    <property type="entry name" value="OCP_N"/>
    <property type="match status" value="1"/>
</dbReference>
<dbReference type="GO" id="GO:0030089">
    <property type="term" value="C:phycobilisome"/>
    <property type="evidence" value="ECO:0007669"/>
    <property type="project" value="UniProtKB-UniRule"/>
</dbReference>
<dbReference type="AlphaFoldDB" id="A0A0F5YJC9"/>
<keyword evidence="1" id="KW-0042">Antenna complex</keyword>
<dbReference type="GO" id="GO:0016037">
    <property type="term" value="P:light absorption"/>
    <property type="evidence" value="ECO:0007669"/>
    <property type="project" value="UniProtKB-UniRule"/>
</dbReference>
<dbReference type="InterPro" id="IPR036917">
    <property type="entry name" value="Orange_carotenoid-bd_N_sf"/>
</dbReference>
<dbReference type="EMBL" id="LATL02000169">
    <property type="protein sequence ID" value="KKD38285.1"/>
    <property type="molecule type" value="Genomic_DNA"/>
</dbReference>
<dbReference type="Proteomes" id="UP000033607">
    <property type="component" value="Unassembled WGS sequence"/>
</dbReference>
<name>A0A0F5YJC9_9CYAN</name>
<reference evidence="3 4" key="1">
    <citation type="submission" date="2015-06" db="EMBL/GenBank/DDBJ databases">
        <title>Draft genome assembly of filamentous brackish cyanobacterium Limnoraphis robusta strain CS-951.</title>
        <authorList>
            <person name="Willis A."/>
            <person name="Parks M."/>
            <person name="Burford M.A."/>
        </authorList>
    </citation>
    <scope>NUCLEOTIDE SEQUENCE [LARGE SCALE GENOMIC DNA]</scope>
    <source>
        <strain evidence="3 4">CS-951</strain>
    </source>
</reference>
<keyword evidence="1" id="KW-0605">Phycobilisome</keyword>
<dbReference type="Pfam" id="PF09150">
    <property type="entry name" value="Carot_N"/>
    <property type="match status" value="1"/>
</dbReference>
<dbReference type="PATRIC" id="fig|1637645.4.peg.3358"/>
<accession>A0A0F5YJC9</accession>
<comment type="caution">
    <text evidence="3">The sequence shown here is derived from an EMBL/GenBank/DDBJ whole genome shotgun (WGS) entry which is preliminary data.</text>
</comment>
<keyword evidence="1" id="KW-0793">Thylakoid</keyword>
<sequence>MTFSQLTNDITAALNEFKGLRTDTQLALLWFIYTKMGSSITPAAPGAAAPPIAEGLYNQVKEVSHEEQLQIQRDLLQQTNNEISREYGALSDNTKLLFWYRLAQGMETGEIVPMPEGYKLDKKAETLLAALETLDFEQQITFLRQVVSPTGSQQTSPGNI</sequence>
<evidence type="ECO:0000256" key="1">
    <source>
        <dbReference type="PROSITE-ProRule" id="PRU01109"/>
    </source>
</evidence>
<gene>
    <name evidence="3" type="ORF">WN50_09680</name>
</gene>
<dbReference type="RefSeq" id="WP_046278330.1">
    <property type="nucleotide sequence ID" value="NZ_LATL02000169.1"/>
</dbReference>
<dbReference type="Gene3D" id="1.10.2090.10">
    <property type="entry name" value="Orange carotenoid-binding protein, N-terminal domain"/>
    <property type="match status" value="1"/>
</dbReference>
<organism evidence="3 4">
    <name type="scientific">Limnoraphis robusta CS-951</name>
    <dbReference type="NCBI Taxonomy" id="1637645"/>
    <lineage>
        <taxon>Bacteria</taxon>
        <taxon>Bacillati</taxon>
        <taxon>Cyanobacteriota</taxon>
        <taxon>Cyanophyceae</taxon>
        <taxon>Oscillatoriophycideae</taxon>
        <taxon>Oscillatoriales</taxon>
        <taxon>Sirenicapillariaceae</taxon>
        <taxon>Limnoraphis</taxon>
    </lineage>
</organism>